<keyword evidence="2" id="KW-1185">Reference proteome</keyword>
<gene>
    <name evidence="1" type="ORF">J3R30DRAFT_3487617</name>
</gene>
<dbReference type="EMBL" id="JAOTPV010000011">
    <property type="protein sequence ID" value="KAJ4476581.1"/>
    <property type="molecule type" value="Genomic_DNA"/>
</dbReference>
<sequence>MSVNPPWDPLQSPYSSFLNTNYAASPSERLELETLLMKPQQELFRLDLEISRIQTLLDNLMTQRYQVKSFVDAHRALMAPIRRLPAETMAEVFVHCLYLERYPVRSLKEAPLLLTMVSRGWRDIALSLPRIWAAFHIHIA</sequence>
<evidence type="ECO:0000313" key="2">
    <source>
        <dbReference type="Proteomes" id="UP001150266"/>
    </source>
</evidence>
<reference evidence="1" key="1">
    <citation type="submission" date="2022-08" db="EMBL/GenBank/DDBJ databases">
        <title>A Global Phylogenomic Analysis of the Shiitake Genus Lentinula.</title>
        <authorList>
            <consortium name="DOE Joint Genome Institute"/>
            <person name="Sierra-Patev S."/>
            <person name="Min B."/>
            <person name="Naranjo-Ortiz M."/>
            <person name="Looney B."/>
            <person name="Konkel Z."/>
            <person name="Slot J.C."/>
            <person name="Sakamoto Y."/>
            <person name="Steenwyk J.L."/>
            <person name="Rokas A."/>
            <person name="Carro J."/>
            <person name="Camarero S."/>
            <person name="Ferreira P."/>
            <person name="Molpeceres G."/>
            <person name="Ruiz-Duenas F.J."/>
            <person name="Serrano A."/>
            <person name="Henrissat B."/>
            <person name="Drula E."/>
            <person name="Hughes K.W."/>
            <person name="Mata J.L."/>
            <person name="Ishikawa N.K."/>
            <person name="Vargas-Isla R."/>
            <person name="Ushijima S."/>
            <person name="Smith C.A."/>
            <person name="Ahrendt S."/>
            <person name="Andreopoulos W."/>
            <person name="He G."/>
            <person name="Labutti K."/>
            <person name="Lipzen A."/>
            <person name="Ng V."/>
            <person name="Riley R."/>
            <person name="Sandor L."/>
            <person name="Barry K."/>
            <person name="Martinez A.T."/>
            <person name="Xiao Y."/>
            <person name="Gibbons J.G."/>
            <person name="Terashima K."/>
            <person name="Grigoriev I.V."/>
            <person name="Hibbett D.S."/>
        </authorList>
    </citation>
    <scope>NUCLEOTIDE SEQUENCE</scope>
    <source>
        <strain evidence="1">JLM2183</strain>
    </source>
</reference>
<proteinExistence type="predicted"/>
<organism evidence="1 2">
    <name type="scientific">Lentinula aciculospora</name>
    <dbReference type="NCBI Taxonomy" id="153920"/>
    <lineage>
        <taxon>Eukaryota</taxon>
        <taxon>Fungi</taxon>
        <taxon>Dikarya</taxon>
        <taxon>Basidiomycota</taxon>
        <taxon>Agaricomycotina</taxon>
        <taxon>Agaricomycetes</taxon>
        <taxon>Agaricomycetidae</taxon>
        <taxon>Agaricales</taxon>
        <taxon>Marasmiineae</taxon>
        <taxon>Omphalotaceae</taxon>
        <taxon>Lentinula</taxon>
    </lineage>
</organism>
<dbReference type="OrthoDB" id="3221235at2759"/>
<comment type="caution">
    <text evidence="1">The sequence shown here is derived from an EMBL/GenBank/DDBJ whole genome shotgun (WGS) entry which is preliminary data.</text>
</comment>
<protein>
    <recommendedName>
        <fullName evidence="3">F-box domain-containing protein</fullName>
    </recommendedName>
</protein>
<dbReference type="AlphaFoldDB" id="A0A9W9DMV1"/>
<accession>A0A9W9DMV1</accession>
<name>A0A9W9DMV1_9AGAR</name>
<dbReference type="Proteomes" id="UP001150266">
    <property type="component" value="Unassembled WGS sequence"/>
</dbReference>
<evidence type="ECO:0008006" key="3">
    <source>
        <dbReference type="Google" id="ProtNLM"/>
    </source>
</evidence>
<evidence type="ECO:0000313" key="1">
    <source>
        <dbReference type="EMBL" id="KAJ4476581.1"/>
    </source>
</evidence>